<dbReference type="SUPFAM" id="SSF50494">
    <property type="entry name" value="Trypsin-like serine proteases"/>
    <property type="match status" value="1"/>
</dbReference>
<sequence>MASAATGASALSPLFSSSRSRIPSSSQQLLAIRRLSSASAIATPLIVALHSRSAGLRSTTSPVLVRCVGGGARTKGTFIGSKTQSLVLNGALVSSAVNSLFALAASLAISLSVFVVDVGAASGFVTSAPRKLQTDELATVRLFENNTPSVVYITNLAVRQDAFTLDVLEVPQGSGSGFVWDKEGHIVTNYHVIRGASDLRVTLADQSTYEANVVGFDQDKDVAVLRIDAPEEKLRPIPIGVSADLLVGQKVFAIGNPFGLDHTLTTGVISGLRREISSAATGRPIQDVIQTDAAINPGNSGGPLLDSSGSLIGINTAIYSPSGASSGVGFAIPVDTVDGIVEQLVKFGKVTRPILGIKFAPDQSVEQLGVSGVLVLDAPANGPAGKAGLQPTKRDAYGRLILGDIITSVNGKKVANGSDLYRILDQCKVGETVTVEVLRGDQMEKIPVVLEPKADET</sequence>
<proteinExistence type="inferred from homology"/>
<dbReference type="InterPro" id="IPR001478">
    <property type="entry name" value="PDZ"/>
</dbReference>
<evidence type="ECO:0000256" key="7">
    <source>
        <dbReference type="ARBA" id="ARBA00022825"/>
    </source>
</evidence>
<comment type="similarity">
    <text evidence="2">Belongs to the peptidase S1C family.</text>
</comment>
<dbReference type="PANTHER" id="PTHR43343">
    <property type="entry name" value="PEPTIDASE S12"/>
    <property type="match status" value="1"/>
</dbReference>
<dbReference type="CDD" id="cd00990">
    <property type="entry name" value="cpPDZ_AtDEGP1-like"/>
    <property type="match status" value="1"/>
</dbReference>
<keyword evidence="6" id="KW-0378">Hydrolase</keyword>
<evidence type="ECO:0000256" key="4">
    <source>
        <dbReference type="ARBA" id="ARBA00022640"/>
    </source>
</evidence>
<dbReference type="GO" id="GO:0006508">
    <property type="term" value="P:proteolysis"/>
    <property type="evidence" value="ECO:0007669"/>
    <property type="project" value="UniProtKB-KW"/>
</dbReference>
<dbReference type="Gene3D" id="2.30.42.10">
    <property type="match status" value="1"/>
</dbReference>
<name>A0A7I8LGW7_SPIIN</name>
<feature type="domain" description="PDZ" evidence="9">
    <location>
        <begin position="344"/>
        <end position="441"/>
    </location>
</feature>
<keyword evidence="7" id="KW-0720">Serine protease</keyword>
<organism evidence="10 11">
    <name type="scientific">Spirodela intermedia</name>
    <name type="common">Intermediate duckweed</name>
    <dbReference type="NCBI Taxonomy" id="51605"/>
    <lineage>
        <taxon>Eukaryota</taxon>
        <taxon>Viridiplantae</taxon>
        <taxon>Streptophyta</taxon>
        <taxon>Embryophyta</taxon>
        <taxon>Tracheophyta</taxon>
        <taxon>Spermatophyta</taxon>
        <taxon>Magnoliopsida</taxon>
        <taxon>Liliopsida</taxon>
        <taxon>Araceae</taxon>
        <taxon>Lemnoideae</taxon>
        <taxon>Spirodela</taxon>
    </lineage>
</organism>
<dbReference type="OrthoDB" id="4217619at2759"/>
<evidence type="ECO:0000256" key="5">
    <source>
        <dbReference type="ARBA" id="ARBA00022670"/>
    </source>
</evidence>
<reference evidence="10" key="1">
    <citation type="submission" date="2020-02" db="EMBL/GenBank/DDBJ databases">
        <authorList>
            <person name="Scholz U."/>
            <person name="Mascher M."/>
            <person name="Fiebig A."/>
        </authorList>
    </citation>
    <scope>NUCLEOTIDE SEQUENCE</scope>
</reference>
<evidence type="ECO:0000256" key="2">
    <source>
        <dbReference type="ARBA" id="ARBA00010541"/>
    </source>
</evidence>
<evidence type="ECO:0000256" key="8">
    <source>
        <dbReference type="ARBA" id="ARBA00022946"/>
    </source>
</evidence>
<gene>
    <name evidence="10" type="ORF">SI8410_15019236</name>
</gene>
<dbReference type="GO" id="GO:0009534">
    <property type="term" value="C:chloroplast thylakoid"/>
    <property type="evidence" value="ECO:0007669"/>
    <property type="project" value="UniProtKB-ARBA"/>
</dbReference>
<dbReference type="GO" id="GO:0004252">
    <property type="term" value="F:serine-type endopeptidase activity"/>
    <property type="evidence" value="ECO:0007669"/>
    <property type="project" value="InterPro"/>
</dbReference>
<dbReference type="InterPro" id="IPR039382">
    <property type="entry name" value="DEGP1/8_PDZ_dom"/>
</dbReference>
<dbReference type="SUPFAM" id="SSF50156">
    <property type="entry name" value="PDZ domain-like"/>
    <property type="match status" value="1"/>
</dbReference>
<evidence type="ECO:0000256" key="6">
    <source>
        <dbReference type="ARBA" id="ARBA00022801"/>
    </source>
</evidence>
<evidence type="ECO:0000313" key="11">
    <source>
        <dbReference type="Proteomes" id="UP000663760"/>
    </source>
</evidence>
<dbReference type="InterPro" id="IPR051201">
    <property type="entry name" value="Chloro_Bact_Ser_Proteases"/>
</dbReference>
<dbReference type="FunFam" id="2.40.10.10:FF:000001">
    <property type="entry name" value="Periplasmic serine protease DegS"/>
    <property type="match status" value="1"/>
</dbReference>
<keyword evidence="8" id="KW-0809">Transit peptide</keyword>
<evidence type="ECO:0000313" key="10">
    <source>
        <dbReference type="EMBL" id="CAA7408558.1"/>
    </source>
</evidence>
<keyword evidence="3" id="KW-0150">Chloroplast</keyword>
<dbReference type="FunFam" id="2.40.10.10:FF:000103">
    <property type="entry name" value="Protease Do-like 1, chloroplastic"/>
    <property type="match status" value="1"/>
</dbReference>
<dbReference type="GO" id="GO:0010206">
    <property type="term" value="P:photosystem II repair"/>
    <property type="evidence" value="ECO:0007669"/>
    <property type="project" value="UniProtKB-ARBA"/>
</dbReference>
<dbReference type="PRINTS" id="PR00834">
    <property type="entry name" value="PROTEASES2C"/>
</dbReference>
<evidence type="ECO:0000259" key="9">
    <source>
        <dbReference type="PROSITE" id="PS50106"/>
    </source>
</evidence>
<comment type="subcellular location">
    <subcellularLocation>
        <location evidence="1">Plastid</location>
        <location evidence="1">Chloroplast</location>
    </subcellularLocation>
</comment>
<dbReference type="InterPro" id="IPR001940">
    <property type="entry name" value="Peptidase_S1C"/>
</dbReference>
<accession>A0A7I8LGW7</accession>
<evidence type="ECO:0000256" key="3">
    <source>
        <dbReference type="ARBA" id="ARBA00022528"/>
    </source>
</evidence>
<keyword evidence="4" id="KW-0934">Plastid</keyword>
<dbReference type="Pfam" id="PF13365">
    <property type="entry name" value="Trypsin_2"/>
    <property type="match status" value="1"/>
</dbReference>
<evidence type="ECO:0000256" key="1">
    <source>
        <dbReference type="ARBA" id="ARBA00004229"/>
    </source>
</evidence>
<dbReference type="InterPro" id="IPR036034">
    <property type="entry name" value="PDZ_sf"/>
</dbReference>
<dbReference type="EMBL" id="LR746278">
    <property type="protein sequence ID" value="CAA7408558.1"/>
    <property type="molecule type" value="Genomic_DNA"/>
</dbReference>
<dbReference type="PROSITE" id="PS50106">
    <property type="entry name" value="PDZ"/>
    <property type="match status" value="1"/>
</dbReference>
<dbReference type="Pfam" id="PF13180">
    <property type="entry name" value="PDZ_2"/>
    <property type="match status" value="1"/>
</dbReference>
<keyword evidence="11" id="KW-1185">Reference proteome</keyword>
<dbReference type="InterPro" id="IPR043504">
    <property type="entry name" value="Peptidase_S1_PA_chymotrypsin"/>
</dbReference>
<keyword evidence="5" id="KW-0645">Protease</keyword>
<dbReference type="SMART" id="SM00228">
    <property type="entry name" value="PDZ"/>
    <property type="match status" value="1"/>
</dbReference>
<dbReference type="Gene3D" id="2.40.10.10">
    <property type="entry name" value="Trypsin-like serine proteases"/>
    <property type="match status" value="2"/>
</dbReference>
<dbReference type="PANTHER" id="PTHR43343:SF2">
    <property type="entry name" value="PDZ DOMAIN-CONTAINING PROTEIN"/>
    <property type="match status" value="1"/>
</dbReference>
<dbReference type="InterPro" id="IPR009003">
    <property type="entry name" value="Peptidase_S1_PA"/>
</dbReference>
<protein>
    <recommendedName>
        <fullName evidence="9">PDZ domain-containing protein</fullName>
    </recommendedName>
</protein>
<dbReference type="AlphaFoldDB" id="A0A7I8LGW7"/>
<dbReference type="Proteomes" id="UP000663760">
    <property type="component" value="Chromosome 15"/>
</dbReference>